<comment type="similarity">
    <text evidence="1">Belongs to the glycosyl hydrolase 1 family.</text>
</comment>
<evidence type="ECO:0000256" key="9">
    <source>
        <dbReference type="SAM" id="MobiDB-lite"/>
    </source>
</evidence>
<evidence type="ECO:0000256" key="4">
    <source>
        <dbReference type="ARBA" id="ARBA00022801"/>
    </source>
</evidence>
<dbReference type="GO" id="GO:0004553">
    <property type="term" value="F:hydrolase activity, hydrolyzing O-glycosyl compounds"/>
    <property type="evidence" value="ECO:0007669"/>
    <property type="project" value="InterPro"/>
</dbReference>
<evidence type="ECO:0000313" key="10">
    <source>
        <dbReference type="EMBL" id="DBA19707.1"/>
    </source>
</evidence>
<reference evidence="10" key="1">
    <citation type="thesis" date="2020" institute="ProQuest LLC" country="789 East Eisenhower Parkway, Ann Arbor, MI, USA">
        <title>Comparative Genomics and Chromosome Evolution.</title>
        <authorList>
            <person name="Mudd A.B."/>
        </authorList>
    </citation>
    <scope>NUCLEOTIDE SEQUENCE</scope>
    <source>
        <strain evidence="10">1538</strain>
        <tissue evidence="10">Blood</tissue>
    </source>
</reference>
<comment type="subunit">
    <text evidence="2">Homodimer.</text>
</comment>
<keyword evidence="6 8" id="KW-0326">Glycosidase</keyword>
<dbReference type="PROSITE" id="PS00572">
    <property type="entry name" value="GLYCOSYL_HYDROL_F1_1"/>
    <property type="match status" value="1"/>
</dbReference>
<evidence type="ECO:0000256" key="7">
    <source>
        <dbReference type="PROSITE-ProRule" id="PRU10055"/>
    </source>
</evidence>
<dbReference type="InterPro" id="IPR001360">
    <property type="entry name" value="Glyco_hydro_1"/>
</dbReference>
<keyword evidence="11" id="KW-1185">Reference proteome</keyword>
<sequence length="1394" mass="157958">MAFNIHTVVIDSGAVFVGYDISEFLFQPQDIKIRSQVPSEKSLSPLSAFTTVWEKFASQTPAERDAFLADTFPNGFLWGASTAAFKVEGGWAEGGKGQSIWDVFGQQGNAHDNATVTVASDSYNKIDYDMYLLKGLQAKTYHFSISWSRIFPTGLNSTVSSTGVKYYNKLIDRLIEENITPMVTLYHWDLPQALQEIGGWQSNAIVDAFAEYANFCFISFGDRVKHWITFHEPWVVSYAGYGTGQHAPGVKDPGSAMFKVTHNIVKAHAKAWHIYNDNYRHQQKGMVGISLNSDWAEPVVTNPESISATERYLQFMLGWFAHPILVNGDYPEVLKTQVHQKYTQCPTILGPLPTFTESEKTYIRGTADFLGISHYTSRKINASSSSVCENSYDFIGGFAQHTDPSWPTTASPWISVVPWGFRRLLNFVKEEYGKAGLPIYITGNGMPASMLGDVFNDTERVDYLNFYINEVLKAIKTDNVSVSSYVVRSLLDGFEGPQGYSQRFGLHYVDFGDANRQRTPKKSAYIFNTIIENNGFTKPKSAKPKTSSTGWPSARKLTPLPASDVPSKAKVVWQKFSGQTAFERDMYHYGTFPDDFRWGVSTSAYQVEGGWNADGKGPSTWDTFSKIPGNIQNNANGDVACDSYHQLDADLYMLKSLGVNSYRFSISWSRIFPTGQGTPNDKGVEYYNNLINGLLANNISPMVTLYHFDLPQALQDLGGWESNTVLDAFHNYADFCFRTFGDRVKFWMTFNQPHSIVTAGYGLGLFPPAVTDPGSSPYRVAHNLLKVHARVYHTYDEKYRSSQGGVISLSLNTEWVEPKDHMLKRDIEAADRYLQLTLGWFAHPIFKNGDYPEAMKWQVANKSALQGLHSSRLPAFTEEEKAYIQGTADVFSINIYTTKIVQHKTLRLTPTSFENDIDIEAEVNTNWPTTAVSAQRAVAWGMRRLLNWVKEEYGDVAVYVTENGVATGSSPDYDDNGRIFFYKTYIDEALKAYSLDGVNLKGYTAWSLMDTFEWNSGYTVRFGLHHVDFNNPNRPRTAKRSAIYYADVIRNNGYPLKEEEKFLYGEFRPDFAWSVASASYQIEGAWRTDGKGLSIWDKFTHLPFRIDNDDNGDVACDSYHKLEQDMEILKNLKVTHYRFSISWPRVLPDGTRNFVNDPGLNYYIRLIDALLAANITPQVTIYHWDLPQTLQDVGGWENETIVERFRDYADLLFQRLGDKVKFWITLNEPYIIANLGYGYGTAAPGVNTRPGQAPYIAGHNLIKAQAEVWHLYNSTYRAKQGGLISITINSDWAEPRNPYKQEDVEAARRYMAFYGGWFANPIFNNGDYNEIMKSRVRERSLAQGLAKSRLPEFTEEEKMRIKGTYDYFGFNHYTTILASPLNFPQNTQSYDADR</sequence>
<dbReference type="GO" id="GO:0005975">
    <property type="term" value="P:carbohydrate metabolic process"/>
    <property type="evidence" value="ECO:0007669"/>
    <property type="project" value="InterPro"/>
</dbReference>
<dbReference type="Proteomes" id="UP001181693">
    <property type="component" value="Unassembled WGS sequence"/>
</dbReference>
<evidence type="ECO:0000256" key="1">
    <source>
        <dbReference type="ARBA" id="ARBA00010838"/>
    </source>
</evidence>
<dbReference type="PROSITE" id="PS00653">
    <property type="entry name" value="GLYCOSYL_HYDROL_F1_2"/>
    <property type="match status" value="2"/>
</dbReference>
<evidence type="ECO:0000313" key="11">
    <source>
        <dbReference type="Proteomes" id="UP001181693"/>
    </source>
</evidence>
<dbReference type="SUPFAM" id="SSF51445">
    <property type="entry name" value="(Trans)glycosidases"/>
    <property type="match status" value="3"/>
</dbReference>
<feature type="region of interest" description="Disordered" evidence="9">
    <location>
        <begin position="538"/>
        <end position="557"/>
    </location>
</feature>
<dbReference type="PANTHER" id="PTHR10353">
    <property type="entry name" value="GLYCOSYL HYDROLASE"/>
    <property type="match status" value="1"/>
</dbReference>
<dbReference type="EC" id="3.2.1.21" evidence="3"/>
<dbReference type="PRINTS" id="PR00131">
    <property type="entry name" value="GLHYDRLASE1"/>
</dbReference>
<dbReference type="EMBL" id="DYDO01000008">
    <property type="protein sequence ID" value="DBA19707.1"/>
    <property type="molecule type" value="Genomic_DNA"/>
</dbReference>
<dbReference type="InterPro" id="IPR017853">
    <property type="entry name" value="GH"/>
</dbReference>
<gene>
    <name evidence="10" type="ORF">GDO54_015494</name>
</gene>
<dbReference type="InterPro" id="IPR033132">
    <property type="entry name" value="GH_1_N_CS"/>
</dbReference>
<dbReference type="FunFam" id="3.20.20.80:FF:000013">
    <property type="entry name" value="lactase-phlorizin hydrolase"/>
    <property type="match status" value="3"/>
</dbReference>
<evidence type="ECO:0000256" key="3">
    <source>
        <dbReference type="ARBA" id="ARBA00012744"/>
    </source>
</evidence>
<name>A0AAV3A032_PYXAD</name>
<keyword evidence="5" id="KW-0325">Glycoprotein</keyword>
<evidence type="ECO:0000256" key="5">
    <source>
        <dbReference type="ARBA" id="ARBA00023180"/>
    </source>
</evidence>
<dbReference type="InterPro" id="IPR018120">
    <property type="entry name" value="Glyco_hydro_1_AS"/>
</dbReference>
<keyword evidence="4 8" id="KW-0378">Hydrolase</keyword>
<accession>A0AAV3A032</accession>
<feature type="active site" description="Nucleophile" evidence="7">
    <location>
        <position position="962"/>
    </location>
</feature>
<dbReference type="PANTHER" id="PTHR10353:SF36">
    <property type="entry name" value="LP05116P"/>
    <property type="match status" value="1"/>
</dbReference>
<dbReference type="Gene3D" id="3.20.20.80">
    <property type="entry name" value="Glycosidases"/>
    <property type="match status" value="3"/>
</dbReference>
<evidence type="ECO:0000256" key="8">
    <source>
        <dbReference type="RuleBase" id="RU004468"/>
    </source>
</evidence>
<proteinExistence type="inferred from homology"/>
<comment type="caution">
    <text evidence="10">The sequence shown here is derived from an EMBL/GenBank/DDBJ whole genome shotgun (WGS) entry which is preliminary data.</text>
</comment>
<evidence type="ECO:0000256" key="2">
    <source>
        <dbReference type="ARBA" id="ARBA00011738"/>
    </source>
</evidence>
<organism evidence="10 11">
    <name type="scientific">Pyxicephalus adspersus</name>
    <name type="common">African bullfrog</name>
    <dbReference type="NCBI Taxonomy" id="30357"/>
    <lineage>
        <taxon>Eukaryota</taxon>
        <taxon>Metazoa</taxon>
        <taxon>Chordata</taxon>
        <taxon>Craniata</taxon>
        <taxon>Vertebrata</taxon>
        <taxon>Euteleostomi</taxon>
        <taxon>Amphibia</taxon>
        <taxon>Batrachia</taxon>
        <taxon>Anura</taxon>
        <taxon>Neobatrachia</taxon>
        <taxon>Ranoidea</taxon>
        <taxon>Pyxicephalidae</taxon>
        <taxon>Pyxicephalinae</taxon>
        <taxon>Pyxicephalus</taxon>
    </lineage>
</organism>
<protein>
    <recommendedName>
        <fullName evidence="3">beta-glucosidase</fullName>
        <ecNumber evidence="3">3.2.1.21</ecNumber>
    </recommendedName>
</protein>
<dbReference type="Pfam" id="PF00232">
    <property type="entry name" value="Glyco_hydro_1"/>
    <property type="match status" value="3"/>
</dbReference>
<evidence type="ECO:0000256" key="6">
    <source>
        <dbReference type="ARBA" id="ARBA00023295"/>
    </source>
</evidence>